<feature type="transmembrane region" description="Helical" evidence="6">
    <location>
        <begin position="188"/>
        <end position="210"/>
    </location>
</feature>
<accession>A0A397HUV4</accession>
<keyword evidence="8" id="KW-1185">Reference proteome</keyword>
<evidence type="ECO:0000256" key="6">
    <source>
        <dbReference type="SAM" id="Phobius"/>
    </source>
</evidence>
<dbReference type="PANTHER" id="PTHR31465">
    <property type="entry name" value="PROTEIN RTA1-RELATED"/>
    <property type="match status" value="1"/>
</dbReference>
<evidence type="ECO:0000256" key="1">
    <source>
        <dbReference type="ARBA" id="ARBA00004141"/>
    </source>
</evidence>
<evidence type="ECO:0000256" key="5">
    <source>
        <dbReference type="SAM" id="MobiDB-lite"/>
    </source>
</evidence>
<dbReference type="Proteomes" id="UP000215305">
    <property type="component" value="Unassembled WGS sequence"/>
</dbReference>
<dbReference type="OrthoDB" id="5384040at2759"/>
<protein>
    <recommendedName>
        <fullName evidence="9">RTA1 domain protein</fullName>
    </recommendedName>
</protein>
<evidence type="ECO:0000256" key="2">
    <source>
        <dbReference type="ARBA" id="ARBA00022692"/>
    </source>
</evidence>
<dbReference type="GO" id="GO:0016020">
    <property type="term" value="C:membrane"/>
    <property type="evidence" value="ECO:0007669"/>
    <property type="project" value="UniProtKB-SubCell"/>
</dbReference>
<dbReference type="Pfam" id="PF04479">
    <property type="entry name" value="RTA1"/>
    <property type="match status" value="1"/>
</dbReference>
<feature type="transmembrane region" description="Helical" evidence="6">
    <location>
        <begin position="76"/>
        <end position="93"/>
    </location>
</feature>
<dbReference type="PANTHER" id="PTHR31465:SF15">
    <property type="entry name" value="LIPID TRANSPORTER ATNI-RELATED"/>
    <property type="match status" value="1"/>
</dbReference>
<dbReference type="STRING" id="41047.A0A397HUV4"/>
<dbReference type="VEuPathDB" id="FungiDB:CDV56_107029"/>
<keyword evidence="2 6" id="KW-0812">Transmembrane</keyword>
<keyword evidence="3 6" id="KW-1133">Transmembrane helix</keyword>
<reference evidence="7" key="1">
    <citation type="submission" date="2018-08" db="EMBL/GenBank/DDBJ databases">
        <title>Draft genome sequence of azole-resistant Aspergillus thermomutatus (Neosartorya pseudofischeri) strain HMR AF 39, isolated from a human nasal aspirate.</title>
        <authorList>
            <person name="Parent-Michaud M."/>
            <person name="Dufresne P.J."/>
            <person name="Fournier E."/>
            <person name="Martineau C."/>
            <person name="Moreira S."/>
            <person name="Perkins V."/>
            <person name="De Repentigny L."/>
            <person name="Dufresne S.F."/>
        </authorList>
    </citation>
    <scope>NUCLEOTIDE SEQUENCE [LARGE SCALE GENOMIC DNA]</scope>
    <source>
        <strain evidence="7">HMR AF 39</strain>
    </source>
</reference>
<organism evidence="7 8">
    <name type="scientific">Aspergillus thermomutatus</name>
    <name type="common">Neosartorya pseudofischeri</name>
    <dbReference type="NCBI Taxonomy" id="41047"/>
    <lineage>
        <taxon>Eukaryota</taxon>
        <taxon>Fungi</taxon>
        <taxon>Dikarya</taxon>
        <taxon>Ascomycota</taxon>
        <taxon>Pezizomycotina</taxon>
        <taxon>Eurotiomycetes</taxon>
        <taxon>Eurotiomycetidae</taxon>
        <taxon>Eurotiales</taxon>
        <taxon>Aspergillaceae</taxon>
        <taxon>Aspergillus</taxon>
        <taxon>Aspergillus subgen. Fumigati</taxon>
    </lineage>
</organism>
<evidence type="ECO:0000313" key="7">
    <source>
        <dbReference type="EMBL" id="RHZ64923.1"/>
    </source>
</evidence>
<dbReference type="AlphaFoldDB" id="A0A397HUV4"/>
<evidence type="ECO:0000256" key="4">
    <source>
        <dbReference type="ARBA" id="ARBA00023136"/>
    </source>
</evidence>
<feature type="transmembrane region" description="Helical" evidence="6">
    <location>
        <begin position="42"/>
        <end position="64"/>
    </location>
</feature>
<name>A0A397HUV4_ASPTH</name>
<comment type="caution">
    <text evidence="7">The sequence shown here is derived from an EMBL/GenBank/DDBJ whole genome shotgun (WGS) entry which is preliminary data.</text>
</comment>
<dbReference type="EMBL" id="NKHU02000020">
    <property type="protein sequence ID" value="RHZ64923.1"/>
    <property type="molecule type" value="Genomic_DNA"/>
</dbReference>
<dbReference type="InterPro" id="IPR007568">
    <property type="entry name" value="RTA1"/>
</dbReference>
<evidence type="ECO:0000313" key="8">
    <source>
        <dbReference type="Proteomes" id="UP000215305"/>
    </source>
</evidence>
<sequence>MSTTATISPTATASAISATETCTHPKPGKYGYLPPDACDAILLYVPSFGAAILFTILFGLTFICHIVQAFIHKKKYAWVVIMGASWELLAFVFRTLQTRHQDSEAYATAHTLLYLLAPLWINAFIYMTLGRLIHFFIPDQRLGGITAKRYGLVFVWLDILAFLVQLAGAGITTQNDLPNSTIMLGIHIYMGGIGLQELFVLIFGGLAIHLHRRMAQMENRGALDQEKTTRGSASWRWLFWAIYGSLTLITIRIIFRLCQYARGTDPSNPILTHEAYEYVLDATPMFLALAILNVVHPGRVLQGPDSEFPKVSRQEKKRIKQEKKEEKRAERERKKNARRKNKEGPFESLSIQEEGQFYDSKVQC</sequence>
<feature type="transmembrane region" description="Helical" evidence="6">
    <location>
        <begin position="105"/>
        <end position="129"/>
    </location>
</feature>
<gene>
    <name evidence="7" type="ORF">CDV56_107029</name>
</gene>
<dbReference type="RefSeq" id="XP_026617662.1">
    <property type="nucleotide sequence ID" value="XM_026760648.1"/>
</dbReference>
<dbReference type="GeneID" id="38129003"/>
<evidence type="ECO:0000256" key="3">
    <source>
        <dbReference type="ARBA" id="ARBA00022989"/>
    </source>
</evidence>
<feature type="compositionally biased region" description="Basic and acidic residues" evidence="5">
    <location>
        <begin position="322"/>
        <end position="333"/>
    </location>
</feature>
<proteinExistence type="predicted"/>
<comment type="subcellular location">
    <subcellularLocation>
        <location evidence="1">Membrane</location>
        <topology evidence="1">Multi-pass membrane protein</topology>
    </subcellularLocation>
</comment>
<keyword evidence="4 6" id="KW-0472">Membrane</keyword>
<feature type="transmembrane region" description="Helical" evidence="6">
    <location>
        <begin position="150"/>
        <end position="168"/>
    </location>
</feature>
<evidence type="ECO:0008006" key="9">
    <source>
        <dbReference type="Google" id="ProtNLM"/>
    </source>
</evidence>
<feature type="region of interest" description="Disordered" evidence="5">
    <location>
        <begin position="305"/>
        <end position="352"/>
    </location>
</feature>
<feature type="transmembrane region" description="Helical" evidence="6">
    <location>
        <begin position="237"/>
        <end position="255"/>
    </location>
</feature>